<evidence type="ECO:0000256" key="1">
    <source>
        <dbReference type="SAM" id="MobiDB-lite"/>
    </source>
</evidence>
<proteinExistence type="predicted"/>
<keyword evidence="2" id="KW-0812">Transmembrane</keyword>
<sequence>MPERENVRERLLRSGGTRSDGVSSSPLLDGNQQLDLDSDGEQENVEPKKFSVGELVCLFFIGIVVVGGCVTFGLLKTYWHFSILGWISKHIF</sequence>
<reference evidence="3 4" key="1">
    <citation type="submission" date="2024-03" db="EMBL/GenBank/DDBJ databases">
        <title>Complete genome sequence of the green alga Chloropicon roscoffensis RCC1871.</title>
        <authorList>
            <person name="Lemieux C."/>
            <person name="Pombert J.-F."/>
            <person name="Otis C."/>
            <person name="Turmel M."/>
        </authorList>
    </citation>
    <scope>NUCLEOTIDE SEQUENCE [LARGE SCALE GENOMIC DNA]</scope>
    <source>
        <strain evidence="3 4">RCC1871</strain>
    </source>
</reference>
<keyword evidence="2" id="KW-1133">Transmembrane helix</keyword>
<evidence type="ECO:0000256" key="2">
    <source>
        <dbReference type="SAM" id="Phobius"/>
    </source>
</evidence>
<organism evidence="3 4">
    <name type="scientific">Chloropicon roscoffensis</name>
    <dbReference type="NCBI Taxonomy" id="1461544"/>
    <lineage>
        <taxon>Eukaryota</taxon>
        <taxon>Viridiplantae</taxon>
        <taxon>Chlorophyta</taxon>
        <taxon>Chloropicophyceae</taxon>
        <taxon>Chloropicales</taxon>
        <taxon>Chloropicaceae</taxon>
        <taxon>Chloropicon</taxon>
    </lineage>
</organism>
<feature type="region of interest" description="Disordered" evidence="1">
    <location>
        <begin position="1"/>
        <end position="42"/>
    </location>
</feature>
<name>A0AAX4P6Q5_9CHLO</name>
<dbReference type="Proteomes" id="UP001472866">
    <property type="component" value="Chromosome 05"/>
</dbReference>
<keyword evidence="4" id="KW-1185">Reference proteome</keyword>
<evidence type="ECO:0000313" key="3">
    <source>
        <dbReference type="EMBL" id="WZN62020.1"/>
    </source>
</evidence>
<evidence type="ECO:0000313" key="4">
    <source>
        <dbReference type="Proteomes" id="UP001472866"/>
    </source>
</evidence>
<feature type="compositionally biased region" description="Polar residues" evidence="1">
    <location>
        <begin position="16"/>
        <end position="35"/>
    </location>
</feature>
<dbReference type="AlphaFoldDB" id="A0AAX4P6Q5"/>
<feature type="transmembrane region" description="Helical" evidence="2">
    <location>
        <begin position="55"/>
        <end position="75"/>
    </location>
</feature>
<gene>
    <name evidence="3" type="ORF">HKI87_05g35560</name>
</gene>
<protein>
    <submittedName>
        <fullName evidence="3">Uncharacterized protein</fullName>
    </submittedName>
</protein>
<dbReference type="EMBL" id="CP151505">
    <property type="protein sequence ID" value="WZN62020.1"/>
    <property type="molecule type" value="Genomic_DNA"/>
</dbReference>
<feature type="compositionally biased region" description="Basic and acidic residues" evidence="1">
    <location>
        <begin position="1"/>
        <end position="12"/>
    </location>
</feature>
<keyword evidence="2" id="KW-0472">Membrane</keyword>
<accession>A0AAX4P6Q5</accession>